<comment type="caution">
    <text evidence="2">The sequence shown here is derived from an EMBL/GenBank/DDBJ whole genome shotgun (WGS) entry which is preliminary data.</text>
</comment>
<name>A0ABU4WC59_9FUSO</name>
<evidence type="ECO:0000313" key="2">
    <source>
        <dbReference type="EMBL" id="MDX8336740.1"/>
    </source>
</evidence>
<dbReference type="Proteomes" id="UP001279681">
    <property type="component" value="Unassembled WGS sequence"/>
</dbReference>
<feature type="transmembrane region" description="Helical" evidence="1">
    <location>
        <begin position="14"/>
        <end position="34"/>
    </location>
</feature>
<keyword evidence="3" id="KW-1185">Reference proteome</keyword>
<reference evidence="3" key="1">
    <citation type="submission" date="2023-07" db="EMBL/GenBank/DDBJ databases">
        <authorList>
            <person name="Colorado M.A."/>
            <person name="Villamil L.M."/>
            <person name="Melo J.F."/>
            <person name="Rodriguez J.A."/>
            <person name="Ruiz R.Y."/>
        </authorList>
    </citation>
    <scope>NUCLEOTIDE SEQUENCE [LARGE SCALE GENOMIC DNA]</scope>
    <source>
        <strain evidence="3">C33</strain>
    </source>
</reference>
<evidence type="ECO:0008006" key="4">
    <source>
        <dbReference type="Google" id="ProtNLM"/>
    </source>
</evidence>
<protein>
    <recommendedName>
        <fullName evidence="4">Type II secretion system protein</fullName>
    </recommendedName>
</protein>
<keyword evidence="1" id="KW-0472">Membrane</keyword>
<dbReference type="RefSeq" id="WP_320314122.1">
    <property type="nucleotide sequence ID" value="NZ_JAVIKH010000013.1"/>
</dbReference>
<evidence type="ECO:0000256" key="1">
    <source>
        <dbReference type="SAM" id="Phobius"/>
    </source>
</evidence>
<evidence type="ECO:0000313" key="3">
    <source>
        <dbReference type="Proteomes" id="UP001279681"/>
    </source>
</evidence>
<dbReference type="EMBL" id="JAVIKH010000013">
    <property type="protein sequence ID" value="MDX8336740.1"/>
    <property type="molecule type" value="Genomic_DNA"/>
</dbReference>
<proteinExistence type="predicted"/>
<keyword evidence="1" id="KW-1133">Transmembrane helix</keyword>
<accession>A0ABU4WC59</accession>
<sequence length="105" mass="12625">MESRKNGITYIETLIALTIFLIVLNPLFFSLIFIKRNFNNLTEYNLLENEMEKIRGAYKNNFTLETEYEVKIDKVLIYENLCSIEIMLQKNNIKRESKLYVYKQK</sequence>
<organism evidence="2 3">
    <name type="scientific">Candidatus Cetobacterium colombiensis</name>
    <dbReference type="NCBI Taxonomy" id="3073100"/>
    <lineage>
        <taxon>Bacteria</taxon>
        <taxon>Fusobacteriati</taxon>
        <taxon>Fusobacteriota</taxon>
        <taxon>Fusobacteriia</taxon>
        <taxon>Fusobacteriales</taxon>
        <taxon>Fusobacteriaceae</taxon>
        <taxon>Cetobacterium</taxon>
    </lineage>
</organism>
<gene>
    <name evidence="2" type="ORF">RFV38_09590</name>
</gene>
<keyword evidence="1" id="KW-0812">Transmembrane</keyword>